<reference evidence="1" key="1">
    <citation type="submission" date="2022-11" db="EMBL/GenBank/DDBJ databases">
        <authorList>
            <person name="Petersen C."/>
        </authorList>
    </citation>
    <scope>NUCLEOTIDE SEQUENCE</scope>
    <source>
        <strain evidence="1">IBT 29864</strain>
    </source>
</reference>
<dbReference type="RefSeq" id="XP_056551457.1">
    <property type="nucleotide sequence ID" value="XM_056702457.1"/>
</dbReference>
<dbReference type="GeneID" id="81441636"/>
<dbReference type="EMBL" id="JAPZBS010000008">
    <property type="protein sequence ID" value="KAJ5363830.1"/>
    <property type="molecule type" value="Genomic_DNA"/>
</dbReference>
<dbReference type="Proteomes" id="UP001147782">
    <property type="component" value="Unassembled WGS sequence"/>
</dbReference>
<gene>
    <name evidence="1" type="ORF">N7496_009543</name>
</gene>
<name>A0A9W9RP54_9EURO</name>
<proteinExistence type="predicted"/>
<keyword evidence="2" id="KW-1185">Reference proteome</keyword>
<organism evidence="1 2">
    <name type="scientific">Penicillium cataractarum</name>
    <dbReference type="NCBI Taxonomy" id="2100454"/>
    <lineage>
        <taxon>Eukaryota</taxon>
        <taxon>Fungi</taxon>
        <taxon>Dikarya</taxon>
        <taxon>Ascomycota</taxon>
        <taxon>Pezizomycotina</taxon>
        <taxon>Eurotiomycetes</taxon>
        <taxon>Eurotiomycetidae</taxon>
        <taxon>Eurotiales</taxon>
        <taxon>Aspergillaceae</taxon>
        <taxon>Penicillium</taxon>
    </lineage>
</organism>
<protein>
    <submittedName>
        <fullName evidence="1">Uncharacterized protein</fullName>
    </submittedName>
</protein>
<sequence length="95" mass="10545">MTFLATETKKKTDKDVIRTRAAETIRLAGEPLNRSGTLSFYEEIILKGIIATECFAGFHSSKTQKQHDKDVIRTRAAEAIRLAGEPLNRSGTLPL</sequence>
<dbReference type="AlphaFoldDB" id="A0A9W9RP54"/>
<reference evidence="1" key="2">
    <citation type="journal article" date="2023" name="IMA Fungus">
        <title>Comparative genomic study of the Penicillium genus elucidates a diverse pangenome and 15 lateral gene transfer events.</title>
        <authorList>
            <person name="Petersen C."/>
            <person name="Sorensen T."/>
            <person name="Nielsen M.R."/>
            <person name="Sondergaard T.E."/>
            <person name="Sorensen J.L."/>
            <person name="Fitzpatrick D.A."/>
            <person name="Frisvad J.C."/>
            <person name="Nielsen K.L."/>
        </authorList>
    </citation>
    <scope>NUCLEOTIDE SEQUENCE</scope>
    <source>
        <strain evidence="1">IBT 29864</strain>
    </source>
</reference>
<accession>A0A9W9RP54</accession>
<evidence type="ECO:0000313" key="1">
    <source>
        <dbReference type="EMBL" id="KAJ5363830.1"/>
    </source>
</evidence>
<comment type="caution">
    <text evidence="1">The sequence shown here is derived from an EMBL/GenBank/DDBJ whole genome shotgun (WGS) entry which is preliminary data.</text>
</comment>
<evidence type="ECO:0000313" key="2">
    <source>
        <dbReference type="Proteomes" id="UP001147782"/>
    </source>
</evidence>